<keyword evidence="3" id="KW-1185">Reference proteome</keyword>
<dbReference type="SMART" id="SM00185">
    <property type="entry name" value="ARM"/>
    <property type="match status" value="3"/>
</dbReference>
<name>A0ABR1FVW9_AURAN</name>
<dbReference type="InterPro" id="IPR000225">
    <property type="entry name" value="Armadillo"/>
</dbReference>
<dbReference type="InterPro" id="IPR011989">
    <property type="entry name" value="ARM-like"/>
</dbReference>
<dbReference type="EMBL" id="JBBJCI010000223">
    <property type="protein sequence ID" value="KAK7239659.1"/>
    <property type="molecule type" value="Genomic_DNA"/>
</dbReference>
<feature type="repeat" description="ARM" evidence="1">
    <location>
        <begin position="1"/>
        <end position="40"/>
    </location>
</feature>
<feature type="repeat" description="ARM" evidence="1">
    <location>
        <begin position="39"/>
        <end position="81"/>
    </location>
</feature>
<evidence type="ECO:0000256" key="1">
    <source>
        <dbReference type="PROSITE-ProRule" id="PRU00259"/>
    </source>
</evidence>
<dbReference type="PROSITE" id="PS50176">
    <property type="entry name" value="ARM_REPEAT"/>
    <property type="match status" value="3"/>
</dbReference>
<dbReference type="InterPro" id="IPR016024">
    <property type="entry name" value="ARM-type_fold"/>
</dbReference>
<feature type="repeat" description="ARM" evidence="1">
    <location>
        <begin position="81"/>
        <end position="123"/>
    </location>
</feature>
<dbReference type="PANTHER" id="PTHR23315:SF7">
    <property type="entry name" value="U-BOX DOMAIN-CONTAINING PROTEIN 4"/>
    <property type="match status" value="1"/>
</dbReference>
<dbReference type="Pfam" id="PF00514">
    <property type="entry name" value="Arm"/>
    <property type="match status" value="1"/>
</dbReference>
<organism evidence="2 3">
    <name type="scientific">Aureococcus anophagefferens</name>
    <name type="common">Harmful bloom alga</name>
    <dbReference type="NCBI Taxonomy" id="44056"/>
    <lineage>
        <taxon>Eukaryota</taxon>
        <taxon>Sar</taxon>
        <taxon>Stramenopiles</taxon>
        <taxon>Ochrophyta</taxon>
        <taxon>Pelagophyceae</taxon>
        <taxon>Pelagomonadales</taxon>
        <taxon>Pelagomonadaceae</taxon>
        <taxon>Aureococcus</taxon>
    </lineage>
</organism>
<gene>
    <name evidence="2" type="ORF">SO694_00028367</name>
</gene>
<dbReference type="Proteomes" id="UP001363151">
    <property type="component" value="Unassembled WGS sequence"/>
</dbReference>
<proteinExistence type="predicted"/>
<reference evidence="2 3" key="1">
    <citation type="submission" date="2024-03" db="EMBL/GenBank/DDBJ databases">
        <title>Aureococcus anophagefferens CCMP1851 and Kratosvirus quantuckense: Draft genome of a second virus-susceptible host strain in the model system.</title>
        <authorList>
            <person name="Chase E."/>
            <person name="Truchon A.R."/>
            <person name="Schepens W."/>
            <person name="Wilhelm S.W."/>
        </authorList>
    </citation>
    <scope>NUCLEOTIDE SEQUENCE [LARGE SCALE GENOMIC DNA]</scope>
    <source>
        <strain evidence="2 3">CCMP1851</strain>
    </source>
</reference>
<dbReference type="Gene3D" id="1.25.10.10">
    <property type="entry name" value="Leucine-rich Repeat Variant"/>
    <property type="match status" value="2"/>
</dbReference>
<evidence type="ECO:0000313" key="3">
    <source>
        <dbReference type="Proteomes" id="UP001363151"/>
    </source>
</evidence>
<evidence type="ECO:0000313" key="2">
    <source>
        <dbReference type="EMBL" id="KAK7239659.1"/>
    </source>
</evidence>
<dbReference type="PANTHER" id="PTHR23315">
    <property type="entry name" value="U BOX DOMAIN-CONTAINING"/>
    <property type="match status" value="1"/>
</dbReference>
<accession>A0ABR1FVW9</accession>
<comment type="caution">
    <text evidence="2">The sequence shown here is derived from an EMBL/GenBank/DDBJ whole genome shotgun (WGS) entry which is preliminary data.</text>
</comment>
<protein>
    <submittedName>
        <fullName evidence="2">Uncharacterized protein</fullName>
    </submittedName>
</protein>
<dbReference type="SUPFAM" id="SSF48371">
    <property type="entry name" value="ARM repeat"/>
    <property type="match status" value="1"/>
</dbReference>
<sequence length="228" mass="23070">MPLLVELLQSGGEGARCAAGALVYLAWNDDNKVAIAAAGGIAPLVELVRSGCADAKGSAARALANLASGNADNQVAIAAAGGIAPLVDLLRDGCVDGKGAAAHTLQILARNNADNKVAIAAAGAIAPLVALMRSGRGKGATYARRALQDLASGNVDNEVLIAAANGEIAKLVQIAMRLEGRFTAAAKNAAAEFLARRRRSIVNKCVDGKVPAELEPIIAACLARRGFS</sequence>